<sequence>LLALKAISIALTPTPTRLATELSALRLATHPRIVRLHDSLHTPAHLFLVTDLGAGGCLFDRMMDVDMSERQCATVVRQVVEAVEYLHGVGVVHRDFKVRRLRGPKVADFGSASLPTPRRRHSHIGTVAYMAPEFFAGHLYDEKVDCWAVGVLMYMLLSLTSPFGNDDNTPGAAEAEQVERISRGDFAPFSGPAWANKSDASKDLIRRLFQVNPNERLSAAEAMDHPWFDVSGCCFGSFNEVS</sequence>
<name>A0A139ABT1_GONPJ</name>
<evidence type="ECO:0000313" key="3">
    <source>
        <dbReference type="Proteomes" id="UP000070544"/>
    </source>
</evidence>
<keyword evidence="2" id="KW-0418">Kinase</keyword>
<gene>
    <name evidence="2" type="ORF">M427DRAFT_99800</name>
</gene>
<evidence type="ECO:0000259" key="1">
    <source>
        <dbReference type="PROSITE" id="PS50011"/>
    </source>
</evidence>
<dbReference type="InterPro" id="IPR011009">
    <property type="entry name" value="Kinase-like_dom_sf"/>
</dbReference>
<dbReference type="GO" id="GO:0004672">
    <property type="term" value="F:protein kinase activity"/>
    <property type="evidence" value="ECO:0007669"/>
    <property type="project" value="InterPro"/>
</dbReference>
<dbReference type="AlphaFoldDB" id="A0A139ABT1"/>
<dbReference type="EMBL" id="KQ965770">
    <property type="protein sequence ID" value="KXS14266.1"/>
    <property type="molecule type" value="Genomic_DNA"/>
</dbReference>
<dbReference type="PROSITE" id="PS50011">
    <property type="entry name" value="PROTEIN_KINASE_DOM"/>
    <property type="match status" value="1"/>
</dbReference>
<evidence type="ECO:0000313" key="2">
    <source>
        <dbReference type="EMBL" id="KXS14266.1"/>
    </source>
</evidence>
<reference evidence="2 3" key="1">
    <citation type="journal article" date="2015" name="Genome Biol. Evol.">
        <title>Phylogenomic analyses indicate that early fungi evolved digesting cell walls of algal ancestors of land plants.</title>
        <authorList>
            <person name="Chang Y."/>
            <person name="Wang S."/>
            <person name="Sekimoto S."/>
            <person name="Aerts A.L."/>
            <person name="Choi C."/>
            <person name="Clum A."/>
            <person name="LaButti K.M."/>
            <person name="Lindquist E.A."/>
            <person name="Yee Ngan C."/>
            <person name="Ohm R.A."/>
            <person name="Salamov A.A."/>
            <person name="Grigoriev I.V."/>
            <person name="Spatafora J.W."/>
            <person name="Berbee M.L."/>
        </authorList>
    </citation>
    <scope>NUCLEOTIDE SEQUENCE [LARGE SCALE GENOMIC DNA]</scope>
    <source>
        <strain evidence="2 3">JEL478</strain>
    </source>
</reference>
<feature type="non-terminal residue" evidence="2">
    <location>
        <position position="1"/>
    </location>
</feature>
<dbReference type="Gene3D" id="3.30.200.20">
    <property type="entry name" value="Phosphorylase Kinase, domain 1"/>
    <property type="match status" value="1"/>
</dbReference>
<keyword evidence="3" id="KW-1185">Reference proteome</keyword>
<dbReference type="STRING" id="1344416.A0A139ABT1"/>
<accession>A0A139ABT1</accession>
<dbReference type="SUPFAM" id="SSF56112">
    <property type="entry name" value="Protein kinase-like (PK-like)"/>
    <property type="match status" value="1"/>
</dbReference>
<organism evidence="2 3">
    <name type="scientific">Gonapodya prolifera (strain JEL478)</name>
    <name type="common">Monoblepharis prolifera</name>
    <dbReference type="NCBI Taxonomy" id="1344416"/>
    <lineage>
        <taxon>Eukaryota</taxon>
        <taxon>Fungi</taxon>
        <taxon>Fungi incertae sedis</taxon>
        <taxon>Chytridiomycota</taxon>
        <taxon>Chytridiomycota incertae sedis</taxon>
        <taxon>Monoblepharidomycetes</taxon>
        <taxon>Monoblepharidales</taxon>
        <taxon>Gonapodyaceae</taxon>
        <taxon>Gonapodya</taxon>
    </lineage>
</organism>
<dbReference type="OrthoDB" id="74764at2759"/>
<feature type="domain" description="Protein kinase" evidence="1">
    <location>
        <begin position="1"/>
        <end position="228"/>
    </location>
</feature>
<dbReference type="PANTHER" id="PTHR24347">
    <property type="entry name" value="SERINE/THREONINE-PROTEIN KINASE"/>
    <property type="match status" value="1"/>
</dbReference>
<dbReference type="GO" id="GO:0005524">
    <property type="term" value="F:ATP binding"/>
    <property type="evidence" value="ECO:0007669"/>
    <property type="project" value="InterPro"/>
</dbReference>
<proteinExistence type="predicted"/>
<dbReference type="Pfam" id="PF00069">
    <property type="entry name" value="Pkinase"/>
    <property type="match status" value="1"/>
</dbReference>
<dbReference type="InterPro" id="IPR000719">
    <property type="entry name" value="Prot_kinase_dom"/>
</dbReference>
<dbReference type="Gene3D" id="1.10.510.10">
    <property type="entry name" value="Transferase(Phosphotransferase) domain 1"/>
    <property type="match status" value="1"/>
</dbReference>
<keyword evidence="2" id="KW-0808">Transferase</keyword>
<protein>
    <submittedName>
        <fullName evidence="2">Kinase-like protein</fullName>
    </submittedName>
</protein>
<dbReference type="Proteomes" id="UP000070544">
    <property type="component" value="Unassembled WGS sequence"/>
</dbReference>